<dbReference type="WormBase" id="F19B10.6">
    <property type="protein sequence ID" value="CE09473"/>
    <property type="gene ID" value="WBGene00017588"/>
</dbReference>
<dbReference type="GeneID" id="184671"/>
<accession>O02069</accession>
<feature type="signal peptide" evidence="1">
    <location>
        <begin position="1"/>
        <end position="27"/>
    </location>
</feature>
<evidence type="ECO:0000313" key="4">
    <source>
        <dbReference type="WormBase" id="F19B10.6"/>
    </source>
</evidence>
<dbReference type="InParanoid" id="O02069"/>
<dbReference type="PaxDb" id="6239-F19B10.6"/>
<keyword evidence="3" id="KW-1185">Reference proteome</keyword>
<organism evidence="2 3">
    <name type="scientific">Caenorhabditis elegans</name>
    <dbReference type="NCBI Taxonomy" id="6239"/>
    <lineage>
        <taxon>Eukaryota</taxon>
        <taxon>Metazoa</taxon>
        <taxon>Ecdysozoa</taxon>
        <taxon>Nematoda</taxon>
        <taxon>Chromadorea</taxon>
        <taxon>Rhabditida</taxon>
        <taxon>Rhabditina</taxon>
        <taxon>Rhabditomorpha</taxon>
        <taxon>Rhabditoidea</taxon>
        <taxon>Rhabditidae</taxon>
        <taxon>Peloderinae</taxon>
        <taxon>Caenorhabditis</taxon>
    </lineage>
</organism>
<evidence type="ECO:0000313" key="3">
    <source>
        <dbReference type="Proteomes" id="UP000001940"/>
    </source>
</evidence>
<gene>
    <name evidence="2" type="ORF">CELE_F19B10.6</name>
    <name evidence="2 4" type="ORF">F19B10.6</name>
</gene>
<keyword evidence="1" id="KW-0732">Signal</keyword>
<dbReference type="EMBL" id="BX284602">
    <property type="protein sequence ID" value="CCD69696.1"/>
    <property type="molecule type" value="Genomic_DNA"/>
</dbReference>
<dbReference type="SMR" id="O02069"/>
<dbReference type="AlphaFoldDB" id="O02069"/>
<dbReference type="KEGG" id="cel:CELE_F19B10.6"/>
<dbReference type="CTD" id="184671"/>
<dbReference type="RefSeq" id="NP_494607.1">
    <property type="nucleotide sequence ID" value="NM_062206.1"/>
</dbReference>
<protein>
    <submittedName>
        <fullName evidence="2">Organ specific protein</fullName>
    </submittedName>
</protein>
<evidence type="ECO:0000313" key="2">
    <source>
        <dbReference type="EMBL" id="CCD69696.1"/>
    </source>
</evidence>
<reference evidence="2 3" key="1">
    <citation type="journal article" date="1998" name="Science">
        <title>Genome sequence of the nematode C. elegans: a platform for investigating biology.</title>
        <authorList>
            <consortium name="The C. elegans sequencing consortium"/>
            <person name="Sulson J.E."/>
            <person name="Waterston R."/>
        </authorList>
    </citation>
    <scope>NUCLEOTIDE SEQUENCE [LARGE SCALE GENOMIC DNA]</scope>
    <source>
        <strain evidence="2 3">Bristol N2</strain>
    </source>
</reference>
<dbReference type="AGR" id="WB:WBGene00017588"/>
<dbReference type="UCSC" id="F19B10.6">
    <property type="organism name" value="c. elegans"/>
</dbReference>
<dbReference type="HOGENOM" id="CLU_2135731_0_0_1"/>
<dbReference type="Proteomes" id="UP000001940">
    <property type="component" value="Chromosome II"/>
</dbReference>
<dbReference type="PIR" id="T15162">
    <property type="entry name" value="T15162"/>
</dbReference>
<feature type="chain" id="PRO_5004157498" evidence="1">
    <location>
        <begin position="28"/>
        <end position="113"/>
    </location>
</feature>
<name>O02069_CAEEL</name>
<sequence>MASSISKCSIFLLLLGVLEISSAPTASKPVLEKIDAISALYKVTKAKEAYMKAPGPKNATIVKDFDSQINLLSMGVNHPADDLEPPYGSFRAHPPPPNKIKFDFVVKLNPEQP</sequence>
<evidence type="ECO:0000256" key="1">
    <source>
        <dbReference type="SAM" id="SignalP"/>
    </source>
</evidence>
<proteinExistence type="predicted"/>
<dbReference type="STRING" id="6239.F19B10.6.1"/>